<dbReference type="InterPro" id="IPR049522">
    <property type="entry name" value="ART-PolyVal_dom"/>
</dbReference>
<dbReference type="EMBL" id="LPBJ01000047">
    <property type="protein sequence ID" value="KVP97853.1"/>
    <property type="molecule type" value="Genomic_DNA"/>
</dbReference>
<protein>
    <recommendedName>
        <fullName evidence="1">ART-PolyVal-like domain-containing protein</fullName>
    </recommendedName>
</protein>
<evidence type="ECO:0000313" key="3">
    <source>
        <dbReference type="Proteomes" id="UP000056453"/>
    </source>
</evidence>
<dbReference type="AlphaFoldDB" id="A0AAW3MX14"/>
<dbReference type="Proteomes" id="UP000056453">
    <property type="component" value="Unassembled WGS sequence"/>
</dbReference>
<feature type="domain" description="ART-PolyVal-like" evidence="1">
    <location>
        <begin position="13"/>
        <end position="132"/>
    </location>
</feature>
<organism evidence="2 3">
    <name type="scientific">Burkholderia ubonensis</name>
    <dbReference type="NCBI Taxonomy" id="101571"/>
    <lineage>
        <taxon>Bacteria</taxon>
        <taxon>Pseudomonadati</taxon>
        <taxon>Pseudomonadota</taxon>
        <taxon>Betaproteobacteria</taxon>
        <taxon>Burkholderiales</taxon>
        <taxon>Burkholderiaceae</taxon>
        <taxon>Burkholderia</taxon>
        <taxon>Burkholderia cepacia complex</taxon>
    </lineage>
</organism>
<accession>A0AAW3MX14</accession>
<dbReference type="Pfam" id="PF18760">
    <property type="entry name" value="ART-PolyVal"/>
    <property type="match status" value="1"/>
</dbReference>
<sequence>MQKVGTSPHGRFLVYHGTNTRFEQFSLEYTARPGMSGNGHLGVWLAVERELAERFGAHCLVVDIQVSKAYRMPLRELADMNRACYAYIEHAPDSSEFREHERKLYTAYREQRIKEGYDTIYLEESDGRVEMVIGLVPERLTIQSTLAHAA</sequence>
<reference evidence="2 3" key="1">
    <citation type="submission" date="2015-11" db="EMBL/GenBank/DDBJ databases">
        <title>Expanding the genomic diversity of Burkholderia species for the development of highly accurate diagnostics.</title>
        <authorList>
            <person name="Sahl J."/>
            <person name="Keim P."/>
            <person name="Wagner D."/>
        </authorList>
    </citation>
    <scope>NUCLEOTIDE SEQUENCE [LARGE SCALE GENOMIC DNA]</scope>
    <source>
        <strain evidence="2 3">MSMB1808WGS</strain>
    </source>
</reference>
<gene>
    <name evidence="2" type="ORF">WJ96_04595</name>
</gene>
<comment type="caution">
    <text evidence="2">The sequence shown here is derived from an EMBL/GenBank/DDBJ whole genome shotgun (WGS) entry which is preliminary data.</text>
</comment>
<keyword evidence="3" id="KW-1185">Reference proteome</keyword>
<name>A0AAW3MX14_9BURK</name>
<evidence type="ECO:0000259" key="1">
    <source>
        <dbReference type="Pfam" id="PF18760"/>
    </source>
</evidence>
<evidence type="ECO:0000313" key="2">
    <source>
        <dbReference type="EMBL" id="KVP97853.1"/>
    </source>
</evidence>
<dbReference type="RefSeq" id="WP_059928385.1">
    <property type="nucleotide sequence ID" value="NZ_LPBG01000117.1"/>
</dbReference>
<proteinExistence type="predicted"/>